<evidence type="ECO:0000256" key="6">
    <source>
        <dbReference type="RuleBase" id="RU003915"/>
    </source>
</evidence>
<dbReference type="InterPro" id="IPR001179">
    <property type="entry name" value="PPIase_FKBP_dom"/>
</dbReference>
<dbReference type="RefSeq" id="WP_167179403.1">
    <property type="nucleotide sequence ID" value="NZ_BAAAEJ010000011.1"/>
</dbReference>
<accession>A0ABN0YLK7</accession>
<dbReference type="Pfam" id="PF01346">
    <property type="entry name" value="FKBP_N"/>
    <property type="match status" value="1"/>
</dbReference>
<evidence type="ECO:0000256" key="7">
    <source>
        <dbReference type="SAM" id="SignalP"/>
    </source>
</evidence>
<dbReference type="Proteomes" id="UP001500791">
    <property type="component" value="Unassembled WGS sequence"/>
</dbReference>
<dbReference type="PANTHER" id="PTHR43811">
    <property type="entry name" value="FKBP-TYPE PEPTIDYL-PROLYL CIS-TRANS ISOMERASE FKPA"/>
    <property type="match status" value="1"/>
</dbReference>
<dbReference type="PROSITE" id="PS50059">
    <property type="entry name" value="FKBP_PPIASE"/>
    <property type="match status" value="1"/>
</dbReference>
<keyword evidence="3 5" id="KW-0697">Rotamase</keyword>
<evidence type="ECO:0000313" key="9">
    <source>
        <dbReference type="EMBL" id="GAA0399745.1"/>
    </source>
</evidence>
<dbReference type="InterPro" id="IPR000774">
    <property type="entry name" value="PPIase_FKBP_N"/>
</dbReference>
<reference evidence="9 10" key="1">
    <citation type="journal article" date="2019" name="Int. J. Syst. Evol. Microbiol.">
        <title>The Global Catalogue of Microorganisms (GCM) 10K type strain sequencing project: providing services to taxonomists for standard genome sequencing and annotation.</title>
        <authorList>
            <consortium name="The Broad Institute Genomics Platform"/>
            <consortium name="The Broad Institute Genome Sequencing Center for Infectious Disease"/>
            <person name="Wu L."/>
            <person name="Ma J."/>
        </authorList>
    </citation>
    <scope>NUCLEOTIDE SEQUENCE [LARGE SCALE GENOMIC DNA]</scope>
    <source>
        <strain evidence="9 10">JCM 13476</strain>
    </source>
</reference>
<evidence type="ECO:0000256" key="1">
    <source>
        <dbReference type="ARBA" id="ARBA00000971"/>
    </source>
</evidence>
<dbReference type="EMBL" id="BAAAEJ010000011">
    <property type="protein sequence ID" value="GAA0399745.1"/>
    <property type="molecule type" value="Genomic_DNA"/>
</dbReference>
<evidence type="ECO:0000256" key="2">
    <source>
        <dbReference type="ARBA" id="ARBA00006577"/>
    </source>
</evidence>
<evidence type="ECO:0000259" key="8">
    <source>
        <dbReference type="PROSITE" id="PS50059"/>
    </source>
</evidence>
<dbReference type="EC" id="5.2.1.8" evidence="6"/>
<dbReference type="Pfam" id="PF00254">
    <property type="entry name" value="FKBP_C"/>
    <property type="match status" value="1"/>
</dbReference>
<dbReference type="InterPro" id="IPR046357">
    <property type="entry name" value="PPIase_dom_sf"/>
</dbReference>
<dbReference type="PROSITE" id="PS51257">
    <property type="entry name" value="PROKAR_LIPOPROTEIN"/>
    <property type="match status" value="1"/>
</dbReference>
<keyword evidence="4 5" id="KW-0413">Isomerase</keyword>
<keyword evidence="10" id="KW-1185">Reference proteome</keyword>
<protein>
    <recommendedName>
        <fullName evidence="6">Peptidyl-prolyl cis-trans isomerase</fullName>
        <ecNumber evidence="6">5.2.1.8</ecNumber>
    </recommendedName>
</protein>
<comment type="catalytic activity">
    <reaction evidence="1 5 6">
        <text>[protein]-peptidylproline (omega=180) = [protein]-peptidylproline (omega=0)</text>
        <dbReference type="Rhea" id="RHEA:16237"/>
        <dbReference type="Rhea" id="RHEA-COMP:10747"/>
        <dbReference type="Rhea" id="RHEA-COMP:10748"/>
        <dbReference type="ChEBI" id="CHEBI:83833"/>
        <dbReference type="ChEBI" id="CHEBI:83834"/>
        <dbReference type="EC" id="5.2.1.8"/>
    </reaction>
</comment>
<dbReference type="Gene3D" id="3.10.50.40">
    <property type="match status" value="1"/>
</dbReference>
<name>A0ABN0YLK7_9CAUL</name>
<gene>
    <name evidence="9" type="ORF">GCM10009093_27810</name>
</gene>
<evidence type="ECO:0000313" key="10">
    <source>
        <dbReference type="Proteomes" id="UP001500791"/>
    </source>
</evidence>
<evidence type="ECO:0000256" key="5">
    <source>
        <dbReference type="PROSITE-ProRule" id="PRU00277"/>
    </source>
</evidence>
<feature type="chain" id="PRO_5045941605" description="Peptidyl-prolyl cis-trans isomerase" evidence="7">
    <location>
        <begin position="23"/>
        <end position="182"/>
    </location>
</feature>
<feature type="signal peptide" evidence="7">
    <location>
        <begin position="1"/>
        <end position="22"/>
    </location>
</feature>
<sequence length="182" mass="19878">MKHTLTALAFAASAALACPAVASDYDTAKAAYDAAMVQYESTQAQYRAAQNAWDAGQQAHLAWNAARKGWNTTESGLQYRLVGKANADGAQPAETDTVMVHYRGNLINGTEFDSSYSRNEPTSFPLNRVIKGWTEGVALMREGETYEFLIPANLAYGERRMGDDIPANSALYFTVELLKVNP</sequence>
<feature type="domain" description="PPIase FKBP-type" evidence="8">
    <location>
        <begin position="95"/>
        <end position="181"/>
    </location>
</feature>
<evidence type="ECO:0000256" key="4">
    <source>
        <dbReference type="ARBA" id="ARBA00023235"/>
    </source>
</evidence>
<proteinExistence type="inferred from homology"/>
<organism evidence="9 10">
    <name type="scientific">Brevundimonas terrae</name>
    <dbReference type="NCBI Taxonomy" id="363631"/>
    <lineage>
        <taxon>Bacteria</taxon>
        <taxon>Pseudomonadati</taxon>
        <taxon>Pseudomonadota</taxon>
        <taxon>Alphaproteobacteria</taxon>
        <taxon>Caulobacterales</taxon>
        <taxon>Caulobacteraceae</taxon>
        <taxon>Brevundimonas</taxon>
    </lineage>
</organism>
<comment type="similarity">
    <text evidence="2 6">Belongs to the FKBP-type PPIase family.</text>
</comment>
<comment type="caution">
    <text evidence="9">The sequence shown here is derived from an EMBL/GenBank/DDBJ whole genome shotgun (WGS) entry which is preliminary data.</text>
</comment>
<dbReference type="PANTHER" id="PTHR43811:SF19">
    <property type="entry name" value="39 KDA FK506-BINDING NUCLEAR PROTEIN"/>
    <property type="match status" value="1"/>
</dbReference>
<keyword evidence="7" id="KW-0732">Signal</keyword>
<dbReference type="SUPFAM" id="SSF54534">
    <property type="entry name" value="FKBP-like"/>
    <property type="match status" value="1"/>
</dbReference>
<evidence type="ECO:0000256" key="3">
    <source>
        <dbReference type="ARBA" id="ARBA00023110"/>
    </source>
</evidence>